<accession>A0A3P1VGK5</accession>
<feature type="domain" description="HTH cro/C1-type" evidence="1">
    <location>
        <begin position="10"/>
        <end position="63"/>
    </location>
</feature>
<dbReference type="Gene3D" id="1.25.40.400">
    <property type="match status" value="1"/>
</dbReference>
<dbReference type="Pfam" id="PF21259">
    <property type="entry name" value="Rgg_C"/>
    <property type="match status" value="1"/>
</dbReference>
<keyword evidence="3" id="KW-1185">Reference proteome</keyword>
<reference evidence="2 3" key="1">
    <citation type="submission" date="2018-11" db="EMBL/GenBank/DDBJ databases">
        <title>Genomes From Bacteria Associated with the Canine Oral Cavity: a Test Case for Automated Genome-Based Taxonomic Assignment.</title>
        <authorList>
            <person name="Coil D.A."/>
            <person name="Jospin G."/>
            <person name="Darling A.E."/>
            <person name="Wallis C."/>
            <person name="Davis I.J."/>
            <person name="Harris S."/>
            <person name="Eisen J.A."/>
            <person name="Holcombe L.J."/>
            <person name="O'Flynn C."/>
        </authorList>
    </citation>
    <scope>NUCLEOTIDE SEQUENCE [LARGE SCALE GENOMIC DNA]</scope>
    <source>
        <strain evidence="2 3">OH4621_COT-116</strain>
    </source>
</reference>
<dbReference type="InterPro" id="IPR010057">
    <property type="entry name" value="Transcription_activator_Rgg_C"/>
</dbReference>
<dbReference type="Gene3D" id="1.10.260.40">
    <property type="entry name" value="lambda repressor-like DNA-binding domains"/>
    <property type="match status" value="1"/>
</dbReference>
<dbReference type="Proteomes" id="UP000281771">
    <property type="component" value="Unassembled WGS sequence"/>
</dbReference>
<comment type="caution">
    <text evidence="2">The sequence shown here is derived from an EMBL/GenBank/DDBJ whole genome shotgun (WGS) entry which is preliminary data.</text>
</comment>
<evidence type="ECO:0000259" key="1">
    <source>
        <dbReference type="PROSITE" id="PS50943"/>
    </source>
</evidence>
<gene>
    <name evidence="2" type="ORF">EII38_02705</name>
</gene>
<organism evidence="2 3">
    <name type="scientific">Streptococcus minor</name>
    <dbReference type="NCBI Taxonomy" id="229549"/>
    <lineage>
        <taxon>Bacteria</taxon>
        <taxon>Bacillati</taxon>
        <taxon>Bacillota</taxon>
        <taxon>Bacilli</taxon>
        <taxon>Lactobacillales</taxon>
        <taxon>Streptococcaceae</taxon>
        <taxon>Streptococcus</taxon>
    </lineage>
</organism>
<protein>
    <submittedName>
        <fullName evidence="2">Rgg/GadR/MutR family transcriptional regulator</fullName>
    </submittedName>
</protein>
<dbReference type="PANTHER" id="PTHR37038">
    <property type="entry name" value="TRANSCRIPTIONAL REGULATOR-RELATED"/>
    <property type="match status" value="1"/>
</dbReference>
<dbReference type="CDD" id="cd00093">
    <property type="entry name" value="HTH_XRE"/>
    <property type="match status" value="1"/>
</dbReference>
<dbReference type="RefSeq" id="WP_124775809.1">
    <property type="nucleotide sequence ID" value="NZ_RQZA01000001.1"/>
</dbReference>
<dbReference type="SUPFAM" id="SSF47413">
    <property type="entry name" value="lambda repressor-like DNA-binding domains"/>
    <property type="match status" value="1"/>
</dbReference>
<dbReference type="STRING" id="1123309.GCA_000377005_01750"/>
<dbReference type="NCBIfam" id="TIGR01716">
    <property type="entry name" value="RGG_Cterm"/>
    <property type="match status" value="1"/>
</dbReference>
<proteinExistence type="predicted"/>
<evidence type="ECO:0000313" key="3">
    <source>
        <dbReference type="Proteomes" id="UP000281771"/>
    </source>
</evidence>
<dbReference type="GO" id="GO:0003677">
    <property type="term" value="F:DNA binding"/>
    <property type="evidence" value="ECO:0007669"/>
    <property type="project" value="InterPro"/>
</dbReference>
<sequence>MNSKHLGQTFKILRKNRHIPLKQVANHQVSLSQLSRFERGESELSISKFLVALENIHVEVKEFMDALSGYQHSEQIAFMSKLIDLEYLRDIEGFRQMQAEENQKFKEYPDRQRYQLNSILLQGFICKCDDTIPFPKKDLELVIDYLFATDDWNIYELILIGNLYLFIEIPLLHLMGQEILKRRHFYKEIATHRHLVLMTMLNIWETCLHRNALEVADYYQQEVQKLIKNETKLYEKTIFLFLKGLQAYKSGQILTGIDEMKQAIQICDWLDSPHIAKNFKIDFEKFVK</sequence>
<dbReference type="InterPro" id="IPR053163">
    <property type="entry name" value="HTH-type_regulator_Rgg"/>
</dbReference>
<dbReference type="InterPro" id="IPR010982">
    <property type="entry name" value="Lambda_DNA-bd_dom_sf"/>
</dbReference>
<evidence type="ECO:0000313" key="2">
    <source>
        <dbReference type="EMBL" id="RRD32665.1"/>
    </source>
</evidence>
<dbReference type="AlphaFoldDB" id="A0A3P1VGK5"/>
<dbReference type="PROSITE" id="PS50943">
    <property type="entry name" value="HTH_CROC1"/>
    <property type="match status" value="1"/>
</dbReference>
<dbReference type="EMBL" id="RQZA01000001">
    <property type="protein sequence ID" value="RRD32665.1"/>
    <property type="molecule type" value="Genomic_DNA"/>
</dbReference>
<dbReference type="InterPro" id="IPR001387">
    <property type="entry name" value="Cro/C1-type_HTH"/>
</dbReference>
<dbReference type="PANTHER" id="PTHR37038:SF12">
    <property type="entry name" value="TRANSCRIPTIONAL REGULATOR"/>
    <property type="match status" value="1"/>
</dbReference>
<name>A0A3P1VGK5_9STRE</name>